<protein>
    <submittedName>
        <fullName evidence="1">Uncharacterized protein</fullName>
    </submittedName>
</protein>
<reference evidence="1" key="1">
    <citation type="submission" date="2014-11" db="EMBL/GenBank/DDBJ databases">
        <authorList>
            <person name="Amaro Gonzalez C."/>
        </authorList>
    </citation>
    <scope>NUCLEOTIDE SEQUENCE</scope>
</reference>
<accession>A0A0E9U370</accession>
<evidence type="ECO:0000313" key="1">
    <source>
        <dbReference type="EMBL" id="JAH59640.1"/>
    </source>
</evidence>
<name>A0A0E9U370_ANGAN</name>
<sequence length="46" mass="5071">MDKTIINTRNATARRFSLPVSYQIDNIDAGSSPPDSLSVRKYKSGV</sequence>
<reference evidence="1" key="2">
    <citation type="journal article" date="2015" name="Fish Shellfish Immunol.">
        <title>Early steps in the European eel (Anguilla anguilla)-Vibrio vulnificus interaction in the gills: Role of the RtxA13 toxin.</title>
        <authorList>
            <person name="Callol A."/>
            <person name="Pajuelo D."/>
            <person name="Ebbesson L."/>
            <person name="Teles M."/>
            <person name="MacKenzie S."/>
            <person name="Amaro C."/>
        </authorList>
    </citation>
    <scope>NUCLEOTIDE SEQUENCE</scope>
</reference>
<dbReference type="EMBL" id="GBXM01048937">
    <property type="protein sequence ID" value="JAH59640.1"/>
    <property type="molecule type" value="Transcribed_RNA"/>
</dbReference>
<dbReference type="AlphaFoldDB" id="A0A0E9U370"/>
<organism evidence="1">
    <name type="scientific">Anguilla anguilla</name>
    <name type="common">European freshwater eel</name>
    <name type="synonym">Muraena anguilla</name>
    <dbReference type="NCBI Taxonomy" id="7936"/>
    <lineage>
        <taxon>Eukaryota</taxon>
        <taxon>Metazoa</taxon>
        <taxon>Chordata</taxon>
        <taxon>Craniata</taxon>
        <taxon>Vertebrata</taxon>
        <taxon>Euteleostomi</taxon>
        <taxon>Actinopterygii</taxon>
        <taxon>Neopterygii</taxon>
        <taxon>Teleostei</taxon>
        <taxon>Anguilliformes</taxon>
        <taxon>Anguillidae</taxon>
        <taxon>Anguilla</taxon>
    </lineage>
</organism>
<proteinExistence type="predicted"/>